<name>A0ABW3WVA6_9HYPH</name>
<dbReference type="Proteomes" id="UP001597176">
    <property type="component" value="Unassembled WGS sequence"/>
</dbReference>
<organism evidence="2 3">
    <name type="scientific">Methylobacterium marchantiae</name>
    <dbReference type="NCBI Taxonomy" id="600331"/>
    <lineage>
        <taxon>Bacteria</taxon>
        <taxon>Pseudomonadati</taxon>
        <taxon>Pseudomonadota</taxon>
        <taxon>Alphaproteobacteria</taxon>
        <taxon>Hyphomicrobiales</taxon>
        <taxon>Methylobacteriaceae</taxon>
        <taxon>Methylobacterium</taxon>
    </lineage>
</organism>
<evidence type="ECO:0000313" key="2">
    <source>
        <dbReference type="EMBL" id="MFD1300873.1"/>
    </source>
</evidence>
<proteinExistence type="predicted"/>
<keyword evidence="3" id="KW-1185">Reference proteome</keyword>
<feature type="chain" id="PRO_5046793685" evidence="1">
    <location>
        <begin position="25"/>
        <end position="104"/>
    </location>
</feature>
<keyword evidence="1" id="KW-0732">Signal</keyword>
<evidence type="ECO:0000313" key="3">
    <source>
        <dbReference type="Proteomes" id="UP001597176"/>
    </source>
</evidence>
<comment type="caution">
    <text evidence="2">The sequence shown here is derived from an EMBL/GenBank/DDBJ whole genome shotgun (WGS) entry which is preliminary data.</text>
</comment>
<protein>
    <submittedName>
        <fullName evidence="2">Uncharacterized protein</fullName>
    </submittedName>
</protein>
<reference evidence="3" key="1">
    <citation type="journal article" date="2019" name="Int. J. Syst. Evol. Microbiol.">
        <title>The Global Catalogue of Microorganisms (GCM) 10K type strain sequencing project: providing services to taxonomists for standard genome sequencing and annotation.</title>
        <authorList>
            <consortium name="The Broad Institute Genomics Platform"/>
            <consortium name="The Broad Institute Genome Sequencing Center for Infectious Disease"/>
            <person name="Wu L."/>
            <person name="Ma J."/>
        </authorList>
    </citation>
    <scope>NUCLEOTIDE SEQUENCE [LARGE SCALE GENOMIC DNA]</scope>
    <source>
        <strain evidence="3">CCUG 56108</strain>
    </source>
</reference>
<accession>A0ABW3WVA6</accession>
<dbReference type="RefSeq" id="WP_238204285.1">
    <property type="nucleotide sequence ID" value="NZ_JBHTND010000004.1"/>
</dbReference>
<dbReference type="EMBL" id="JBHTND010000004">
    <property type="protein sequence ID" value="MFD1300873.1"/>
    <property type="molecule type" value="Genomic_DNA"/>
</dbReference>
<feature type="signal peptide" evidence="1">
    <location>
        <begin position="1"/>
        <end position="24"/>
    </location>
</feature>
<sequence length="104" mass="11139">MRLALATPIAAIGFALCTVATASAAPSCLKAERKVEEAAALRFQAREEARLGNHDRVCDTLDEVGDRYDEAKDAFEDCGAGIVAIDLRSETRALRAAKAVNRCD</sequence>
<evidence type="ECO:0000256" key="1">
    <source>
        <dbReference type="SAM" id="SignalP"/>
    </source>
</evidence>
<gene>
    <name evidence="2" type="ORF">ACFQ4G_04645</name>
</gene>